<sequence length="367" mass="40959">MNDLVKKQARAEIFNLKPYTPGKPVEEVKRELGLDDIIKMASNENPLGPSPHALEALKKALDTIHFYPDSNNFYLKQKLIAFLGIEDNQLLVGNGSDELLKLLVETFINRGDEVIFGSPSFSEYEFTATIMGAKCIAVPLRDFKHDLPAMADAITEKTKIIYLCNPNNPTGTAVSRAEVDGFMARVPEDVIVLFDEAYFEYVECEDFPNGLDYLRQGRNVAVSRTFSKIYGLAGLRIGYMVTTPEIVAAVDRVTEPFNVNLLAQVAALAALDDKDHVMASQQMNSSGKSYLYAQLDKMGLKYVPTEANFIFFDTGRDCQEVFKKLMAKGVIIRTGDIFGYPSYIRVTVGNTAQNQRFIKSLQEILEA</sequence>
<dbReference type="AlphaFoldDB" id="A0A0W8E3X6"/>
<dbReference type="PANTHER" id="PTHR43643:SF3">
    <property type="entry name" value="HISTIDINOL-PHOSPHATE AMINOTRANSFERASE"/>
    <property type="match status" value="1"/>
</dbReference>
<keyword evidence="2 6" id="KW-0032">Aminotransferase</keyword>
<evidence type="ECO:0000259" key="5">
    <source>
        <dbReference type="Pfam" id="PF00155"/>
    </source>
</evidence>
<name>A0A0W8E3X6_9ZZZZ</name>
<keyword evidence="3 6" id="KW-0808">Transferase</keyword>
<proteinExistence type="inferred from homology"/>
<dbReference type="EMBL" id="LNQE01001891">
    <property type="protein sequence ID" value="KUG03177.1"/>
    <property type="molecule type" value="Genomic_DNA"/>
</dbReference>
<dbReference type="InterPro" id="IPR050106">
    <property type="entry name" value="HistidinolP_aminotransfase"/>
</dbReference>
<dbReference type="GO" id="GO:0004400">
    <property type="term" value="F:histidinol-phosphate transaminase activity"/>
    <property type="evidence" value="ECO:0007669"/>
    <property type="project" value="UniProtKB-EC"/>
</dbReference>
<organism evidence="6">
    <name type="scientific">hydrocarbon metagenome</name>
    <dbReference type="NCBI Taxonomy" id="938273"/>
    <lineage>
        <taxon>unclassified sequences</taxon>
        <taxon>metagenomes</taxon>
        <taxon>ecological metagenomes</taxon>
    </lineage>
</organism>
<evidence type="ECO:0000256" key="4">
    <source>
        <dbReference type="ARBA" id="ARBA00022898"/>
    </source>
</evidence>
<dbReference type="InterPro" id="IPR005861">
    <property type="entry name" value="HisP_aminotrans"/>
</dbReference>
<dbReference type="EC" id="2.6.1.57" evidence="6"/>
<dbReference type="InterPro" id="IPR004839">
    <property type="entry name" value="Aminotransferase_I/II_large"/>
</dbReference>
<gene>
    <name evidence="6" type="ORF">ASZ90_019442</name>
</gene>
<evidence type="ECO:0000313" key="6">
    <source>
        <dbReference type="EMBL" id="KUG03177.1"/>
    </source>
</evidence>
<comment type="caution">
    <text evidence="6">The sequence shown here is derived from an EMBL/GenBank/DDBJ whole genome shotgun (WGS) entry which is preliminary data.</text>
</comment>
<dbReference type="GO" id="GO:0030170">
    <property type="term" value="F:pyridoxal phosphate binding"/>
    <property type="evidence" value="ECO:0007669"/>
    <property type="project" value="InterPro"/>
</dbReference>
<dbReference type="CDD" id="cd00609">
    <property type="entry name" value="AAT_like"/>
    <property type="match status" value="1"/>
</dbReference>
<accession>A0A0W8E3X6</accession>
<comment type="cofactor">
    <cofactor evidence="1">
        <name>pyridoxal 5'-phosphate</name>
        <dbReference type="ChEBI" id="CHEBI:597326"/>
    </cofactor>
</comment>
<dbReference type="Pfam" id="PF00155">
    <property type="entry name" value="Aminotran_1_2"/>
    <property type="match status" value="1"/>
</dbReference>
<protein>
    <submittedName>
        <fullName evidence="6">Biosynthetic aromatic amino acid aminotransferase beta</fullName>
        <ecNumber evidence="6">2.6.1.57</ecNumber>
        <ecNumber evidence="6">2.6.1.9</ecNumber>
    </submittedName>
</protein>
<dbReference type="InterPro" id="IPR015424">
    <property type="entry name" value="PyrdxlP-dep_Trfase"/>
</dbReference>
<dbReference type="InterPro" id="IPR015421">
    <property type="entry name" value="PyrdxlP-dep_Trfase_major"/>
</dbReference>
<evidence type="ECO:0000256" key="2">
    <source>
        <dbReference type="ARBA" id="ARBA00022576"/>
    </source>
</evidence>
<evidence type="ECO:0000256" key="3">
    <source>
        <dbReference type="ARBA" id="ARBA00022679"/>
    </source>
</evidence>
<dbReference type="GO" id="GO:0000105">
    <property type="term" value="P:L-histidine biosynthetic process"/>
    <property type="evidence" value="ECO:0007669"/>
    <property type="project" value="InterPro"/>
</dbReference>
<reference evidence="6" key="1">
    <citation type="journal article" date="2015" name="Proc. Natl. Acad. Sci. U.S.A.">
        <title>Networks of energetic and metabolic interactions define dynamics in microbial communities.</title>
        <authorList>
            <person name="Embree M."/>
            <person name="Liu J.K."/>
            <person name="Al-Bassam M.M."/>
            <person name="Zengler K."/>
        </authorList>
    </citation>
    <scope>NUCLEOTIDE SEQUENCE</scope>
</reference>
<dbReference type="HAMAP" id="MF_01023">
    <property type="entry name" value="HisC_aminotrans_2"/>
    <property type="match status" value="1"/>
</dbReference>
<dbReference type="Gene3D" id="3.90.1150.10">
    <property type="entry name" value="Aspartate Aminotransferase, domain 1"/>
    <property type="match status" value="1"/>
</dbReference>
<dbReference type="PANTHER" id="PTHR43643">
    <property type="entry name" value="HISTIDINOL-PHOSPHATE AMINOTRANSFERASE 2"/>
    <property type="match status" value="1"/>
</dbReference>
<dbReference type="EC" id="2.6.1.9" evidence="6"/>
<dbReference type="NCBIfam" id="TIGR01141">
    <property type="entry name" value="hisC"/>
    <property type="match status" value="1"/>
</dbReference>
<dbReference type="SUPFAM" id="SSF53383">
    <property type="entry name" value="PLP-dependent transferases"/>
    <property type="match status" value="1"/>
</dbReference>
<dbReference type="Gene3D" id="3.40.640.10">
    <property type="entry name" value="Type I PLP-dependent aspartate aminotransferase-like (Major domain)"/>
    <property type="match status" value="1"/>
</dbReference>
<dbReference type="InterPro" id="IPR015422">
    <property type="entry name" value="PyrdxlP-dep_Trfase_small"/>
</dbReference>
<keyword evidence="4" id="KW-0663">Pyridoxal phosphate</keyword>
<evidence type="ECO:0000256" key="1">
    <source>
        <dbReference type="ARBA" id="ARBA00001933"/>
    </source>
</evidence>
<feature type="domain" description="Aminotransferase class I/classII large" evidence="5">
    <location>
        <begin position="36"/>
        <end position="361"/>
    </location>
</feature>